<feature type="region of interest" description="Disordered" evidence="1">
    <location>
        <begin position="1"/>
        <end position="135"/>
    </location>
</feature>
<accession>A0A9Q0DQW9</accession>
<dbReference type="Proteomes" id="UP001148018">
    <property type="component" value="Unassembled WGS sequence"/>
</dbReference>
<sequence>MDVIAPFLPALTGGTRGGGDWRSALSSKERRQSGNRDPRSLAAPEPSTPAPDPGVDLSHAKRPWGRPRPTPEALGSTPSHSRGPRVDPVPCQRPWGRPVPRQRPGVDPVPRQRPWGRPGHLTTTRYWSRSVAPSA</sequence>
<dbReference type="EMBL" id="JANIIK010000112">
    <property type="protein sequence ID" value="KAJ3592762.1"/>
    <property type="molecule type" value="Genomic_DNA"/>
</dbReference>
<evidence type="ECO:0000313" key="2">
    <source>
        <dbReference type="EMBL" id="KAJ3592762.1"/>
    </source>
</evidence>
<reference evidence="2" key="1">
    <citation type="submission" date="2022-07" db="EMBL/GenBank/DDBJ databases">
        <title>Chromosome-level genome of Muraenolepis orangiensis.</title>
        <authorList>
            <person name="Kim J."/>
        </authorList>
    </citation>
    <scope>NUCLEOTIDE SEQUENCE</scope>
    <source>
        <strain evidence="2">KU_S4_2022</strain>
        <tissue evidence="2">Muscle</tissue>
    </source>
</reference>
<name>A0A9Q0DQW9_9TELE</name>
<keyword evidence="3" id="KW-1185">Reference proteome</keyword>
<dbReference type="AlphaFoldDB" id="A0A9Q0DQW9"/>
<comment type="caution">
    <text evidence="2">The sequence shown here is derived from an EMBL/GenBank/DDBJ whole genome shotgun (WGS) entry which is preliminary data.</text>
</comment>
<feature type="compositionally biased region" description="Basic and acidic residues" evidence="1">
    <location>
        <begin position="27"/>
        <end position="39"/>
    </location>
</feature>
<organism evidence="2 3">
    <name type="scientific">Muraenolepis orangiensis</name>
    <name type="common">Patagonian moray cod</name>
    <dbReference type="NCBI Taxonomy" id="630683"/>
    <lineage>
        <taxon>Eukaryota</taxon>
        <taxon>Metazoa</taxon>
        <taxon>Chordata</taxon>
        <taxon>Craniata</taxon>
        <taxon>Vertebrata</taxon>
        <taxon>Euteleostomi</taxon>
        <taxon>Actinopterygii</taxon>
        <taxon>Neopterygii</taxon>
        <taxon>Teleostei</taxon>
        <taxon>Neoteleostei</taxon>
        <taxon>Acanthomorphata</taxon>
        <taxon>Zeiogadaria</taxon>
        <taxon>Gadariae</taxon>
        <taxon>Gadiformes</taxon>
        <taxon>Muraenolepidoidei</taxon>
        <taxon>Muraenolepididae</taxon>
        <taxon>Muraenolepis</taxon>
    </lineage>
</organism>
<evidence type="ECO:0000256" key="1">
    <source>
        <dbReference type="SAM" id="MobiDB-lite"/>
    </source>
</evidence>
<protein>
    <submittedName>
        <fullName evidence="2">Uncharacterized protein</fullName>
    </submittedName>
</protein>
<feature type="compositionally biased region" description="Polar residues" evidence="1">
    <location>
        <begin position="121"/>
        <end position="135"/>
    </location>
</feature>
<proteinExistence type="predicted"/>
<gene>
    <name evidence="2" type="ORF">NHX12_005101</name>
</gene>
<evidence type="ECO:0000313" key="3">
    <source>
        <dbReference type="Proteomes" id="UP001148018"/>
    </source>
</evidence>